<proteinExistence type="predicted"/>
<evidence type="ECO:0000313" key="3">
    <source>
        <dbReference type="Proteomes" id="UP000181942"/>
    </source>
</evidence>
<dbReference type="EMBL" id="FONR01000014">
    <property type="protein sequence ID" value="SFF97624.1"/>
    <property type="molecule type" value="Genomic_DNA"/>
</dbReference>
<gene>
    <name evidence="2" type="ORF">SAMN02787118_114139</name>
</gene>
<name>A0A1I2N189_9ACTN</name>
<dbReference type="AlphaFoldDB" id="A0A1I2N189"/>
<sequence>MIEREAAVRAVEEQLERDYQQWQAAGVDMMRMAVVDVEEHELVWIVSWTSEEFVRTRNSEFMLAGNGPYLVDRVDGGLHQIGVVSAVTGEWEADYRARIRGLPVRTAVDDLHDALCGVATTRGRIHAVRTLRQRLLVLSPAEAIEYVSALLDGDAPARLVAVAAKELVEPLNPVLAVETILSGAEIRAGQRPEG</sequence>
<dbReference type="InterPro" id="IPR029082">
    <property type="entry name" value="Imm35"/>
</dbReference>
<dbReference type="Proteomes" id="UP000181942">
    <property type="component" value="Unassembled WGS sequence"/>
</dbReference>
<dbReference type="OrthoDB" id="3542430at2"/>
<accession>A0A1I2N189</accession>
<evidence type="ECO:0000313" key="2">
    <source>
        <dbReference type="EMBL" id="SFF97624.1"/>
    </source>
</evidence>
<dbReference type="Pfam" id="PF15567">
    <property type="entry name" value="Imm35"/>
    <property type="match status" value="1"/>
</dbReference>
<protein>
    <submittedName>
        <fullName evidence="2">Immunity protein 35</fullName>
    </submittedName>
</protein>
<feature type="domain" description="Immunity protein 35" evidence="1">
    <location>
        <begin position="6"/>
        <end position="94"/>
    </location>
</feature>
<organism evidence="2 3">
    <name type="scientific">Streptomyces mirabilis</name>
    <dbReference type="NCBI Taxonomy" id="68239"/>
    <lineage>
        <taxon>Bacteria</taxon>
        <taxon>Bacillati</taxon>
        <taxon>Actinomycetota</taxon>
        <taxon>Actinomycetes</taxon>
        <taxon>Kitasatosporales</taxon>
        <taxon>Streptomycetaceae</taxon>
        <taxon>Streptomyces</taxon>
    </lineage>
</organism>
<dbReference type="RefSeq" id="WP_075030787.1">
    <property type="nucleotide sequence ID" value="NZ_FONR01000014.1"/>
</dbReference>
<evidence type="ECO:0000259" key="1">
    <source>
        <dbReference type="Pfam" id="PF15567"/>
    </source>
</evidence>
<reference evidence="2 3" key="1">
    <citation type="submission" date="2016-10" db="EMBL/GenBank/DDBJ databases">
        <authorList>
            <person name="de Groot N.N."/>
        </authorList>
    </citation>
    <scope>NUCLEOTIDE SEQUENCE [LARGE SCALE GENOMIC DNA]</scope>
    <source>
        <strain evidence="2 3">OK461</strain>
    </source>
</reference>